<gene>
    <name evidence="3" type="ORF">NQ502_02495</name>
</gene>
<organism evidence="3 4">
    <name type="scientific">Ruminococcus gauvreauii</name>
    <dbReference type="NCBI Taxonomy" id="438033"/>
    <lineage>
        <taxon>Bacteria</taxon>
        <taxon>Bacillati</taxon>
        <taxon>Bacillota</taxon>
        <taxon>Clostridia</taxon>
        <taxon>Eubacteriales</taxon>
        <taxon>Oscillospiraceae</taxon>
        <taxon>Ruminococcus</taxon>
    </lineage>
</organism>
<evidence type="ECO:0000259" key="1">
    <source>
        <dbReference type="Pfam" id="PF01368"/>
    </source>
</evidence>
<reference evidence="3" key="1">
    <citation type="journal article" date="2022" name="Cell">
        <title>Design, construction, and in vivo augmentation of a complex gut microbiome.</title>
        <authorList>
            <person name="Cheng A.G."/>
            <person name="Ho P.Y."/>
            <person name="Aranda-Diaz A."/>
            <person name="Jain S."/>
            <person name="Yu F.B."/>
            <person name="Meng X."/>
            <person name="Wang M."/>
            <person name="Iakiviak M."/>
            <person name="Nagashima K."/>
            <person name="Zhao A."/>
            <person name="Murugkar P."/>
            <person name="Patil A."/>
            <person name="Atabakhsh K."/>
            <person name="Weakley A."/>
            <person name="Yan J."/>
            <person name="Brumbaugh A.R."/>
            <person name="Higginbottom S."/>
            <person name="Dimas A."/>
            <person name="Shiver A.L."/>
            <person name="Deutschbauer A."/>
            <person name="Neff N."/>
            <person name="Sonnenburg J.L."/>
            <person name="Huang K.C."/>
            <person name="Fischbach M.A."/>
        </authorList>
    </citation>
    <scope>NUCLEOTIDE SEQUENCE</scope>
    <source>
        <strain evidence="3">DSM 19829</strain>
    </source>
</reference>
<accession>A0ABY5VH85</accession>
<dbReference type="SUPFAM" id="SSF64182">
    <property type="entry name" value="DHH phosphoesterases"/>
    <property type="match status" value="1"/>
</dbReference>
<dbReference type="EMBL" id="CP102290">
    <property type="protein sequence ID" value="UWP59949.1"/>
    <property type="molecule type" value="Genomic_DNA"/>
</dbReference>
<protein>
    <submittedName>
        <fullName evidence="3">Bifunctional oligoribonuclease/PAP phosphatase NrnA</fullName>
    </submittedName>
</protein>
<dbReference type="PANTHER" id="PTHR47618:SF1">
    <property type="entry name" value="BIFUNCTIONAL OLIGORIBONUCLEASE AND PAP PHOSPHATASE NRNA"/>
    <property type="match status" value="1"/>
</dbReference>
<feature type="domain" description="DHHA1" evidence="2">
    <location>
        <begin position="229"/>
        <end position="310"/>
    </location>
</feature>
<dbReference type="PANTHER" id="PTHR47618">
    <property type="entry name" value="BIFUNCTIONAL OLIGORIBONUCLEASE AND PAP PHOSPHATASE NRNA"/>
    <property type="match status" value="1"/>
</dbReference>
<dbReference type="Gene3D" id="3.10.310.30">
    <property type="match status" value="1"/>
</dbReference>
<keyword evidence="4" id="KW-1185">Reference proteome</keyword>
<dbReference type="InterPro" id="IPR001667">
    <property type="entry name" value="DDH_dom"/>
</dbReference>
<proteinExistence type="predicted"/>
<evidence type="ECO:0000313" key="4">
    <source>
        <dbReference type="Proteomes" id="UP001060164"/>
    </source>
</evidence>
<evidence type="ECO:0000259" key="2">
    <source>
        <dbReference type="Pfam" id="PF02272"/>
    </source>
</evidence>
<dbReference type="Pfam" id="PF02272">
    <property type="entry name" value="DHHA1"/>
    <property type="match status" value="1"/>
</dbReference>
<dbReference type="Gene3D" id="3.90.1640.10">
    <property type="entry name" value="inorganic pyrophosphatase (n-terminal core)"/>
    <property type="match status" value="1"/>
</dbReference>
<evidence type="ECO:0000313" key="3">
    <source>
        <dbReference type="EMBL" id="UWP59949.1"/>
    </source>
</evidence>
<dbReference type="InterPro" id="IPR003156">
    <property type="entry name" value="DHHA1_dom"/>
</dbReference>
<dbReference type="Pfam" id="PF01368">
    <property type="entry name" value="DHH"/>
    <property type="match status" value="1"/>
</dbReference>
<dbReference type="InterPro" id="IPR051319">
    <property type="entry name" value="Oligoribo/pAp-PDE_c-di-AMP_PDE"/>
</dbReference>
<sequence length="322" mass="35408">MNSIEEILEGAESIAIAGHVNPDGDCIGSCMAMYLYLKANDPNIKADVYLGDMRPVFGHLDGLETVRKTAESGKIYDLLLLFDVSSEDRIGIAGEYLQTAKKTVCIDHHITNHGLAEINHVVPKASSTCEVLFELMEREKITVPVATALYTGIVHDSGVFQYTNTSGKTMRIAGWLMDQGIPFTRIIEDSFYKKSYDQNRIMGQTLMKSQLLLDGKCIAGVVTKKDMKQYGAAPQDLDGVVNQLRLTEGVEAAVFLYAVDPEHYKVSLRSNGVVDVSRIAASFEGGGHRMAAGCTLAGEPEEIIEKVVTCIRRQLKAEKKKR</sequence>
<dbReference type="InterPro" id="IPR038763">
    <property type="entry name" value="DHH_sf"/>
</dbReference>
<feature type="domain" description="DDH" evidence="1">
    <location>
        <begin position="14"/>
        <end position="153"/>
    </location>
</feature>
<dbReference type="Proteomes" id="UP001060164">
    <property type="component" value="Chromosome"/>
</dbReference>
<dbReference type="RefSeq" id="WP_028529158.1">
    <property type="nucleotide sequence ID" value="NZ_CABLBR010000020.1"/>
</dbReference>
<name>A0ABY5VH85_9FIRM</name>